<keyword evidence="8" id="KW-1185">Reference proteome</keyword>
<keyword evidence="4" id="KW-0804">Transcription</keyword>
<dbReference type="Pfam" id="PF03106">
    <property type="entry name" value="WRKY"/>
    <property type="match status" value="1"/>
</dbReference>
<dbReference type="InterPro" id="IPR003657">
    <property type="entry name" value="WRKY_dom"/>
</dbReference>
<dbReference type="SUPFAM" id="SSF118290">
    <property type="entry name" value="WRKY DNA-binding domain"/>
    <property type="match status" value="1"/>
</dbReference>
<evidence type="ECO:0000313" key="7">
    <source>
        <dbReference type="EMBL" id="KAJ9684050.1"/>
    </source>
</evidence>
<keyword evidence="2" id="KW-0805">Transcription regulation</keyword>
<proteinExistence type="predicted"/>
<dbReference type="AlphaFoldDB" id="A0AA38Z881"/>
<accession>A0AA38Z881</accession>
<sequence>MGTSPPERLSTDQKRVVGELVHGQDLANQLQILLREPFSDLRSVSAEDLVVKILRSFTEALAVLRCYDQSGEAGGGSPAESGNCKVLKNRRGCYKRRKNSETWTAVSSTIEDGHAWRKYGQKEILNAKFPRSYYRCTRKHEQGCRATKQVQRMKENPILYHTTYIGHHTCRDILKAPQFIGGSYPGYDSNNMVGSESKIPEEVQEMKPELMKEETVVSDLTADNVSSFDSINLWSGLEALDSSVPAMVTPRGGSDTHGNQDQDVDSTMYSRNATTTTTATTASHNTDMDFVLGCLDFEGGDQFQFDESPFQFF</sequence>
<evidence type="ECO:0000256" key="4">
    <source>
        <dbReference type="ARBA" id="ARBA00023163"/>
    </source>
</evidence>
<dbReference type="InterPro" id="IPR044810">
    <property type="entry name" value="WRKY_plant"/>
</dbReference>
<dbReference type="PANTHER" id="PTHR31282">
    <property type="entry name" value="WRKY TRANSCRIPTION FACTOR 21-RELATED"/>
    <property type="match status" value="1"/>
</dbReference>
<dbReference type="GO" id="GO:0003700">
    <property type="term" value="F:DNA-binding transcription factor activity"/>
    <property type="evidence" value="ECO:0007669"/>
    <property type="project" value="InterPro"/>
</dbReference>
<dbReference type="PROSITE" id="PS50811">
    <property type="entry name" value="WRKY"/>
    <property type="match status" value="1"/>
</dbReference>
<reference evidence="7 8" key="1">
    <citation type="journal article" date="2023" name="BMC Biotechnol.">
        <title>Vitis rotundifolia cv Carlos genome sequencing.</title>
        <authorList>
            <person name="Huff M."/>
            <person name="Hulse-Kemp A."/>
            <person name="Scheffler B."/>
            <person name="Youngblood R."/>
            <person name="Simpson S."/>
            <person name="Babiker E."/>
            <person name="Staton M."/>
        </authorList>
    </citation>
    <scope>NUCLEOTIDE SEQUENCE [LARGE SCALE GENOMIC DNA]</scope>
    <source>
        <tissue evidence="7">Leaf</tissue>
    </source>
</reference>
<keyword evidence="3" id="KW-0238">DNA-binding</keyword>
<keyword evidence="5" id="KW-0539">Nucleus</keyword>
<evidence type="ECO:0000256" key="1">
    <source>
        <dbReference type="ARBA" id="ARBA00004123"/>
    </source>
</evidence>
<dbReference type="Gene3D" id="2.20.25.80">
    <property type="entry name" value="WRKY domain"/>
    <property type="match status" value="1"/>
</dbReference>
<evidence type="ECO:0000313" key="8">
    <source>
        <dbReference type="Proteomes" id="UP001168098"/>
    </source>
</evidence>
<comment type="caution">
    <text evidence="7">The sequence shown here is derived from an EMBL/GenBank/DDBJ whole genome shotgun (WGS) entry which is preliminary data.</text>
</comment>
<dbReference type="EMBL" id="JARBHA010000013">
    <property type="protein sequence ID" value="KAJ9684050.1"/>
    <property type="molecule type" value="Genomic_DNA"/>
</dbReference>
<gene>
    <name evidence="7" type="ORF">PVL29_016509</name>
</gene>
<evidence type="ECO:0000256" key="5">
    <source>
        <dbReference type="ARBA" id="ARBA00023242"/>
    </source>
</evidence>
<dbReference type="Proteomes" id="UP001168098">
    <property type="component" value="Unassembled WGS sequence"/>
</dbReference>
<evidence type="ECO:0000256" key="2">
    <source>
        <dbReference type="ARBA" id="ARBA00023015"/>
    </source>
</evidence>
<dbReference type="InterPro" id="IPR036576">
    <property type="entry name" value="WRKY_dom_sf"/>
</dbReference>
<feature type="domain" description="WRKY" evidence="6">
    <location>
        <begin position="105"/>
        <end position="168"/>
    </location>
</feature>
<dbReference type="GO" id="GO:0005634">
    <property type="term" value="C:nucleus"/>
    <property type="evidence" value="ECO:0007669"/>
    <property type="project" value="UniProtKB-SubCell"/>
</dbReference>
<evidence type="ECO:0000256" key="3">
    <source>
        <dbReference type="ARBA" id="ARBA00023125"/>
    </source>
</evidence>
<evidence type="ECO:0000259" key="6">
    <source>
        <dbReference type="PROSITE" id="PS50811"/>
    </source>
</evidence>
<dbReference type="SMART" id="SM00774">
    <property type="entry name" value="WRKY"/>
    <property type="match status" value="1"/>
</dbReference>
<name>A0AA38Z881_VITRO</name>
<dbReference type="GO" id="GO:0043565">
    <property type="term" value="F:sequence-specific DNA binding"/>
    <property type="evidence" value="ECO:0007669"/>
    <property type="project" value="InterPro"/>
</dbReference>
<comment type="subcellular location">
    <subcellularLocation>
        <location evidence="1">Nucleus</location>
    </subcellularLocation>
</comment>
<protein>
    <recommendedName>
        <fullName evidence="6">WRKY domain-containing protein</fullName>
    </recommendedName>
</protein>
<organism evidence="7 8">
    <name type="scientific">Vitis rotundifolia</name>
    <name type="common">Muscadine grape</name>
    <dbReference type="NCBI Taxonomy" id="103349"/>
    <lineage>
        <taxon>Eukaryota</taxon>
        <taxon>Viridiplantae</taxon>
        <taxon>Streptophyta</taxon>
        <taxon>Embryophyta</taxon>
        <taxon>Tracheophyta</taxon>
        <taxon>Spermatophyta</taxon>
        <taxon>Magnoliopsida</taxon>
        <taxon>eudicotyledons</taxon>
        <taxon>Gunneridae</taxon>
        <taxon>Pentapetalae</taxon>
        <taxon>rosids</taxon>
        <taxon>Vitales</taxon>
        <taxon>Vitaceae</taxon>
        <taxon>Viteae</taxon>
        <taxon>Vitis</taxon>
    </lineage>
</organism>